<accession>A0A6M3KLI9</accession>
<protein>
    <submittedName>
        <fullName evidence="1">Uncharacterized protein</fullName>
    </submittedName>
</protein>
<proteinExistence type="predicted"/>
<organism evidence="1">
    <name type="scientific">viral metagenome</name>
    <dbReference type="NCBI Taxonomy" id="1070528"/>
    <lineage>
        <taxon>unclassified sequences</taxon>
        <taxon>metagenomes</taxon>
        <taxon>organismal metagenomes</taxon>
    </lineage>
</organism>
<evidence type="ECO:0000313" key="1">
    <source>
        <dbReference type="EMBL" id="QJA82916.1"/>
    </source>
</evidence>
<gene>
    <name evidence="1" type="ORF">MM415A00352_0018</name>
</gene>
<name>A0A6M3KLI9_9ZZZZ</name>
<reference evidence="1" key="1">
    <citation type="submission" date="2020-03" db="EMBL/GenBank/DDBJ databases">
        <title>The deep terrestrial virosphere.</title>
        <authorList>
            <person name="Holmfeldt K."/>
            <person name="Nilsson E."/>
            <person name="Simone D."/>
            <person name="Lopez-Fernandez M."/>
            <person name="Wu X."/>
            <person name="de Brujin I."/>
            <person name="Lundin D."/>
            <person name="Andersson A."/>
            <person name="Bertilsson S."/>
            <person name="Dopson M."/>
        </authorList>
    </citation>
    <scope>NUCLEOTIDE SEQUENCE</scope>
    <source>
        <strain evidence="1">MM415A00352</strain>
    </source>
</reference>
<dbReference type="AlphaFoldDB" id="A0A6M3KLI9"/>
<dbReference type="EMBL" id="MT142499">
    <property type="protein sequence ID" value="QJA82916.1"/>
    <property type="molecule type" value="Genomic_DNA"/>
</dbReference>
<sequence>MNVFIRFKGTTEWWNLDQFKKGDKLTISVGPQSPCEEPPICFNAEIIDVDGPSKSITIGVNPDARIF</sequence>